<dbReference type="GO" id="GO:0047804">
    <property type="term" value="F:cysteine-S-conjugate beta-lyase activity"/>
    <property type="evidence" value="ECO:0007669"/>
    <property type="project" value="UniProtKB-EC"/>
</dbReference>
<dbReference type="InterPro" id="IPR015421">
    <property type="entry name" value="PyrdxlP-dep_Trfase_major"/>
</dbReference>
<dbReference type="Pfam" id="PF00155">
    <property type="entry name" value="Aminotran_1_2"/>
    <property type="match status" value="1"/>
</dbReference>
<dbReference type="PANTHER" id="PTHR43525:SF2">
    <property type="entry name" value="CYSTATHIONINE BETA-LYASE-RELATED"/>
    <property type="match status" value="1"/>
</dbReference>
<comment type="similarity">
    <text evidence="5">Belongs to the class-II pyridoxal-phosphate-dependent aminotransferase family. MalY/PatB cystathionine beta-lyase subfamily.</text>
</comment>
<keyword evidence="4 7" id="KW-0456">Lyase</keyword>
<evidence type="ECO:0000259" key="6">
    <source>
        <dbReference type="Pfam" id="PF00155"/>
    </source>
</evidence>
<dbReference type="SUPFAM" id="SSF53383">
    <property type="entry name" value="PLP-dependent transferases"/>
    <property type="match status" value="1"/>
</dbReference>
<dbReference type="CDD" id="cd00609">
    <property type="entry name" value="AAT_like"/>
    <property type="match status" value="1"/>
</dbReference>
<gene>
    <name evidence="7" type="ORF">ACH3VR_08730</name>
</gene>
<dbReference type="EMBL" id="JBIQWL010000002">
    <property type="protein sequence ID" value="MFH8250432.1"/>
    <property type="molecule type" value="Genomic_DNA"/>
</dbReference>
<dbReference type="Gene3D" id="3.90.1150.10">
    <property type="entry name" value="Aspartate Aminotransferase, domain 1"/>
    <property type="match status" value="1"/>
</dbReference>
<dbReference type="InterPro" id="IPR015424">
    <property type="entry name" value="PyrdxlP-dep_Trfase"/>
</dbReference>
<evidence type="ECO:0000313" key="7">
    <source>
        <dbReference type="EMBL" id="MFH8250432.1"/>
    </source>
</evidence>
<dbReference type="InterPro" id="IPR051798">
    <property type="entry name" value="Class-II_PLP-Dep_Aminotrans"/>
</dbReference>
<evidence type="ECO:0000256" key="1">
    <source>
        <dbReference type="ARBA" id="ARBA00001933"/>
    </source>
</evidence>
<dbReference type="RefSeq" id="WP_396640367.1">
    <property type="nucleotide sequence ID" value="NZ_JBIQWL010000002.1"/>
</dbReference>
<keyword evidence="8" id="KW-1185">Reference proteome</keyword>
<organism evidence="7 8">
    <name type="scientific">Microbacterium alkaliflavum</name>
    <dbReference type="NCBI Taxonomy" id="3248839"/>
    <lineage>
        <taxon>Bacteria</taxon>
        <taxon>Bacillati</taxon>
        <taxon>Actinomycetota</taxon>
        <taxon>Actinomycetes</taxon>
        <taxon>Micrococcales</taxon>
        <taxon>Microbacteriaceae</taxon>
        <taxon>Microbacterium</taxon>
    </lineage>
</organism>
<evidence type="ECO:0000256" key="2">
    <source>
        <dbReference type="ARBA" id="ARBA00012224"/>
    </source>
</evidence>
<keyword evidence="3" id="KW-0663">Pyridoxal phosphate</keyword>
<comment type="caution">
    <text evidence="7">The sequence shown here is derived from an EMBL/GenBank/DDBJ whole genome shotgun (WGS) entry which is preliminary data.</text>
</comment>
<accession>A0ABW7Q855</accession>
<sequence length="384" mass="41280">MTLADPIDDLRRRESEKWTAYPDEVLPLFVAEMDFPLAPPIKAALAQALELNDTGYVNTLDTRTAEAFASFARDRWGWEPRAERMGYATDVSTVIVEGLRRLIAPGDGVVITPPVYPPFWDFIPEAGGVVVEAPMLDDGDTYTLDVDGIDRALAAGARAVLLCNPGNPTGTVHSRESLEALSRVVARHGASVISDEIHAPLVHSGATFTPYLTVSDEARDHGIAAESGSKVFNLAGLKTAMFVAESDRMTALIRSLPEEVAVRAGLFGFIATREGFTSGRDWVDATVAAIESNFDLLAQQLVEHVPDARLRRGEATYLAWLDLSALGLGDDPAAWILEHAKVALVGGPDFGAPGKGFARLNVACAPETIVEAVRRIAEALAHRS</sequence>
<name>A0ABW7Q855_9MICO</name>
<dbReference type="Proteomes" id="UP001610861">
    <property type="component" value="Unassembled WGS sequence"/>
</dbReference>
<dbReference type="EC" id="4.4.1.13" evidence="2"/>
<feature type="domain" description="Aminotransferase class I/classII large" evidence="6">
    <location>
        <begin position="32"/>
        <end position="376"/>
    </location>
</feature>
<proteinExistence type="inferred from homology"/>
<reference evidence="7 8" key="1">
    <citation type="submission" date="2024-09" db="EMBL/GenBank/DDBJ databases">
        <authorList>
            <person name="Pan X."/>
        </authorList>
    </citation>
    <scope>NUCLEOTIDE SEQUENCE [LARGE SCALE GENOMIC DNA]</scope>
    <source>
        <strain evidence="7 8">B2969</strain>
    </source>
</reference>
<evidence type="ECO:0000256" key="5">
    <source>
        <dbReference type="ARBA" id="ARBA00037974"/>
    </source>
</evidence>
<comment type="cofactor">
    <cofactor evidence="1">
        <name>pyridoxal 5'-phosphate</name>
        <dbReference type="ChEBI" id="CHEBI:597326"/>
    </cofactor>
</comment>
<protein>
    <recommendedName>
        <fullName evidence="2">cysteine-S-conjugate beta-lyase</fullName>
        <ecNumber evidence="2">4.4.1.13</ecNumber>
    </recommendedName>
</protein>
<dbReference type="InterPro" id="IPR004839">
    <property type="entry name" value="Aminotransferase_I/II_large"/>
</dbReference>
<evidence type="ECO:0000256" key="3">
    <source>
        <dbReference type="ARBA" id="ARBA00022898"/>
    </source>
</evidence>
<dbReference type="PANTHER" id="PTHR43525">
    <property type="entry name" value="PROTEIN MALY"/>
    <property type="match status" value="1"/>
</dbReference>
<evidence type="ECO:0000256" key="4">
    <source>
        <dbReference type="ARBA" id="ARBA00023239"/>
    </source>
</evidence>
<dbReference type="Gene3D" id="3.40.640.10">
    <property type="entry name" value="Type I PLP-dependent aspartate aminotransferase-like (Major domain)"/>
    <property type="match status" value="1"/>
</dbReference>
<evidence type="ECO:0000313" key="8">
    <source>
        <dbReference type="Proteomes" id="UP001610861"/>
    </source>
</evidence>
<dbReference type="InterPro" id="IPR015422">
    <property type="entry name" value="PyrdxlP-dep_Trfase_small"/>
</dbReference>